<protein>
    <submittedName>
        <fullName evidence="1">Uncharacterized protein</fullName>
    </submittedName>
</protein>
<organism evidence="1 2">
    <name type="scientific">Cordylochernes scorpioides</name>
    <dbReference type="NCBI Taxonomy" id="51811"/>
    <lineage>
        <taxon>Eukaryota</taxon>
        <taxon>Metazoa</taxon>
        <taxon>Ecdysozoa</taxon>
        <taxon>Arthropoda</taxon>
        <taxon>Chelicerata</taxon>
        <taxon>Arachnida</taxon>
        <taxon>Pseudoscorpiones</taxon>
        <taxon>Cheliferoidea</taxon>
        <taxon>Chernetidae</taxon>
        <taxon>Cordylochernes</taxon>
    </lineage>
</organism>
<keyword evidence="2" id="KW-1185">Reference proteome</keyword>
<accession>A0ABY6JYK8</accession>
<sequence length="71" mass="8292">MYHTADNRVAQSGRYRQGGLYRQHLANFLGEKCFKNHGDAEKAFNEFIASRIQDFFIKLEYTSLFLVSKDV</sequence>
<gene>
    <name evidence="1" type="ORF">LAZ67_1006205</name>
</gene>
<evidence type="ECO:0000313" key="1">
    <source>
        <dbReference type="EMBL" id="UYV61736.1"/>
    </source>
</evidence>
<proteinExistence type="predicted"/>
<evidence type="ECO:0000313" key="2">
    <source>
        <dbReference type="Proteomes" id="UP001235939"/>
    </source>
</evidence>
<dbReference type="EMBL" id="CP092863">
    <property type="protein sequence ID" value="UYV61736.1"/>
    <property type="molecule type" value="Genomic_DNA"/>
</dbReference>
<dbReference type="Proteomes" id="UP001235939">
    <property type="component" value="Chromosome 01"/>
</dbReference>
<reference evidence="1 2" key="1">
    <citation type="submission" date="2022-01" db="EMBL/GenBank/DDBJ databases">
        <title>A chromosomal length assembly of Cordylochernes scorpioides.</title>
        <authorList>
            <person name="Zeh D."/>
            <person name="Zeh J."/>
        </authorList>
    </citation>
    <scope>NUCLEOTIDE SEQUENCE [LARGE SCALE GENOMIC DNA]</scope>
    <source>
        <strain evidence="1">IN4F17</strain>
        <tissue evidence="1">Whole Body</tissue>
    </source>
</reference>
<name>A0ABY6JYK8_9ARAC</name>